<dbReference type="Pfam" id="PF00072">
    <property type="entry name" value="Response_reg"/>
    <property type="match status" value="1"/>
</dbReference>
<dbReference type="Gene3D" id="3.40.50.2300">
    <property type="match status" value="1"/>
</dbReference>
<reference evidence="5 6" key="1">
    <citation type="submission" date="2021-06" db="EMBL/GenBank/DDBJ databases">
        <title>Candida outbreak in Lebanon.</title>
        <authorList>
            <person name="Finianos M."/>
        </authorList>
    </citation>
    <scope>NUCLEOTIDE SEQUENCE [LARGE SCALE GENOMIC DNA]</scope>
    <source>
        <strain evidence="5">CA3LBN</strain>
    </source>
</reference>
<proteinExistence type="predicted"/>
<gene>
    <name evidence="5" type="ORF">CA3LBN_003623</name>
</gene>
<evidence type="ECO:0000256" key="1">
    <source>
        <dbReference type="ARBA" id="ARBA00022553"/>
    </source>
</evidence>
<name>A0ABX8IBK5_9ASCO</name>
<keyword evidence="6" id="KW-1185">Reference proteome</keyword>
<dbReference type="PANTHER" id="PTHR45339:SF1">
    <property type="entry name" value="HYBRID SIGNAL TRANSDUCTION HISTIDINE KINASE J"/>
    <property type="match status" value="1"/>
</dbReference>
<feature type="domain" description="Response regulatory" evidence="4">
    <location>
        <begin position="105"/>
        <end position="224"/>
    </location>
</feature>
<dbReference type="EMBL" id="CP076664">
    <property type="protein sequence ID" value="QWU89300.1"/>
    <property type="molecule type" value="Genomic_DNA"/>
</dbReference>
<protein>
    <recommendedName>
        <fullName evidence="4">Response regulatory domain-containing protein</fullName>
    </recommendedName>
</protein>
<keyword evidence="1 3" id="KW-0597">Phosphoprotein</keyword>
<sequence length="240" mass="26875">MHAAARLHLQIASSLRPLYKSSIPRISHIIIILTKQETKHTPPQHTMMATPITKQSVPAFKCRSPMVTPSPTATPEPVKTIPFPISKIEAPKFENKFQGSDKPYHFLLVDDNAINLRIFARVLKKLFPRALVRCVQDSSALELTEESFSRFDCVFLDIDMPLVTGIDIATTLRGFPTLDHVGLIAVTTRALLSDMELYDSIGFDHTFPKPLNASYNDILAKIEQVVSVRGALREGRRSSR</sequence>
<accession>A0ABX8IBK5</accession>
<evidence type="ECO:0000256" key="2">
    <source>
        <dbReference type="ARBA" id="ARBA00023012"/>
    </source>
</evidence>
<dbReference type="SMART" id="SM00448">
    <property type="entry name" value="REC"/>
    <property type="match status" value="1"/>
</dbReference>
<organism evidence="5 6">
    <name type="scientific">Candidozyma haemuli</name>
    <dbReference type="NCBI Taxonomy" id="45357"/>
    <lineage>
        <taxon>Eukaryota</taxon>
        <taxon>Fungi</taxon>
        <taxon>Dikarya</taxon>
        <taxon>Ascomycota</taxon>
        <taxon>Saccharomycotina</taxon>
        <taxon>Pichiomycetes</taxon>
        <taxon>Metschnikowiaceae</taxon>
        <taxon>Candidozyma</taxon>
    </lineage>
</organism>
<dbReference type="SUPFAM" id="SSF52172">
    <property type="entry name" value="CheY-like"/>
    <property type="match status" value="1"/>
</dbReference>
<dbReference type="CDD" id="cd17546">
    <property type="entry name" value="REC_hyHK_CKI1_RcsC-like"/>
    <property type="match status" value="1"/>
</dbReference>
<evidence type="ECO:0000313" key="6">
    <source>
        <dbReference type="Proteomes" id="UP000825434"/>
    </source>
</evidence>
<dbReference type="InterPro" id="IPR001789">
    <property type="entry name" value="Sig_transdc_resp-reg_receiver"/>
</dbReference>
<dbReference type="PROSITE" id="PS50110">
    <property type="entry name" value="RESPONSE_REGULATORY"/>
    <property type="match status" value="1"/>
</dbReference>
<feature type="modified residue" description="4-aspartylphosphate" evidence="3">
    <location>
        <position position="157"/>
    </location>
</feature>
<dbReference type="PANTHER" id="PTHR45339">
    <property type="entry name" value="HYBRID SIGNAL TRANSDUCTION HISTIDINE KINASE J"/>
    <property type="match status" value="1"/>
</dbReference>
<dbReference type="Proteomes" id="UP000825434">
    <property type="component" value="Chromosome 4"/>
</dbReference>
<evidence type="ECO:0000259" key="4">
    <source>
        <dbReference type="PROSITE" id="PS50110"/>
    </source>
</evidence>
<keyword evidence="2" id="KW-0902">Two-component regulatory system</keyword>
<evidence type="ECO:0000313" key="5">
    <source>
        <dbReference type="EMBL" id="QWU89300.1"/>
    </source>
</evidence>
<dbReference type="InterPro" id="IPR011006">
    <property type="entry name" value="CheY-like_superfamily"/>
</dbReference>
<evidence type="ECO:0000256" key="3">
    <source>
        <dbReference type="PROSITE-ProRule" id="PRU00169"/>
    </source>
</evidence>